<evidence type="ECO:0000313" key="1">
    <source>
        <dbReference type="EMBL" id="ADO67079.1"/>
    </source>
</evidence>
<protein>
    <submittedName>
        <fullName evidence="1">Uncharacterized protein</fullName>
    </submittedName>
</protein>
<organism evidence="1 2">
    <name type="scientific">Cafeteria roenbergensis virus (strain BV-PW1)</name>
    <name type="common">CroV</name>
    <dbReference type="NCBI Taxonomy" id="693272"/>
    <lineage>
        <taxon>Viruses</taxon>
        <taxon>Varidnaviria</taxon>
        <taxon>Bamfordvirae</taxon>
        <taxon>Nucleocytoviricota</taxon>
        <taxon>Megaviricetes</taxon>
        <taxon>Imitervirales</taxon>
        <taxon>Mimiviridae</taxon>
        <taxon>Aliimimivirinae</taxon>
        <taxon>Rheavirus</taxon>
        <taxon>Rheavirus sinusmexicani</taxon>
    </lineage>
</organism>
<dbReference type="Proteomes" id="UP000029781">
    <property type="component" value="Segment"/>
</dbReference>
<accession>E3T4G6</accession>
<dbReference type="InterPro" id="IPR043472">
    <property type="entry name" value="Macro_dom-like"/>
</dbReference>
<dbReference type="EMBL" id="GU244497">
    <property type="protein sequence ID" value="ADO67079.1"/>
    <property type="molecule type" value="Genomic_DNA"/>
</dbReference>
<reference evidence="1 2" key="1">
    <citation type="journal article" date="2010" name="Proc. Natl. Acad. Sci. U.S.A.">
        <title>Giant virus with a remarkable complement of genes infects marine zooplankton.</title>
        <authorList>
            <person name="Fischer M.G."/>
            <person name="Allen M.J."/>
            <person name="Wilson W.H."/>
            <person name="Suttle C.A."/>
        </authorList>
    </citation>
    <scope>NUCLEOTIDE SEQUENCE [LARGE SCALE GENOMIC DNA]</scope>
    <source>
        <strain evidence="1 2">BV-PW1</strain>
    </source>
</reference>
<gene>
    <name evidence="1" type="ORF">crov046</name>
</gene>
<dbReference type="SUPFAM" id="SSF52949">
    <property type="entry name" value="Macro domain-like"/>
    <property type="match status" value="1"/>
</dbReference>
<name>E3T4G6_CROVB</name>
<sequence>MRIENYKPSKNTIFFYISPANSFGFMDGGIDLLLSRKIMPEIEPKLKQFIKKFGKENLINRRYLPIDFSIIVQQIQ</sequence>
<dbReference type="RefSeq" id="YP_003969678.1">
    <property type="nucleotide sequence ID" value="NC_014637.1"/>
</dbReference>
<dbReference type="Gene3D" id="3.40.220.10">
    <property type="entry name" value="Leucine Aminopeptidase, subunit E, domain 1"/>
    <property type="match status" value="1"/>
</dbReference>
<dbReference type="GeneID" id="9887448"/>
<dbReference type="OrthoDB" id="26996at10239"/>
<proteinExistence type="predicted"/>
<organismHost>
    <name type="scientific">Cafeteria roenbergensis</name>
    <name type="common">Marine flagellate</name>
    <dbReference type="NCBI Taxonomy" id="33653"/>
</organismHost>
<evidence type="ECO:0000313" key="2">
    <source>
        <dbReference type="Proteomes" id="UP000029781"/>
    </source>
</evidence>
<keyword evidence="2" id="KW-1185">Reference proteome</keyword>
<dbReference type="KEGG" id="vg:9887448"/>